<keyword evidence="3" id="KW-0804">Transcription</keyword>
<dbReference type="Pfam" id="PF01037">
    <property type="entry name" value="AsnC_trans_reg"/>
    <property type="match status" value="1"/>
</dbReference>
<dbReference type="PRINTS" id="PR00033">
    <property type="entry name" value="HTHASNC"/>
</dbReference>
<dbReference type="InterPro" id="IPR036388">
    <property type="entry name" value="WH-like_DNA-bd_sf"/>
</dbReference>
<dbReference type="Gene3D" id="1.10.10.10">
    <property type="entry name" value="Winged helix-like DNA-binding domain superfamily/Winged helix DNA-binding domain"/>
    <property type="match status" value="2"/>
</dbReference>
<dbReference type="Pfam" id="PF13412">
    <property type="entry name" value="HTH_24"/>
    <property type="match status" value="1"/>
</dbReference>
<dbReference type="Pfam" id="PF13404">
    <property type="entry name" value="HTH_AsnC-type"/>
    <property type="match status" value="1"/>
</dbReference>
<proteinExistence type="predicted"/>
<evidence type="ECO:0000313" key="5">
    <source>
        <dbReference type="EMBL" id="WSB66819.1"/>
    </source>
</evidence>
<evidence type="ECO:0000256" key="1">
    <source>
        <dbReference type="ARBA" id="ARBA00023015"/>
    </source>
</evidence>
<evidence type="ECO:0000256" key="2">
    <source>
        <dbReference type="ARBA" id="ARBA00023125"/>
    </source>
</evidence>
<evidence type="ECO:0000256" key="3">
    <source>
        <dbReference type="ARBA" id="ARBA00023163"/>
    </source>
</evidence>
<keyword evidence="2" id="KW-0238">DNA-binding</keyword>
<dbReference type="SUPFAM" id="SSF54909">
    <property type="entry name" value="Dimeric alpha+beta barrel"/>
    <property type="match status" value="2"/>
</dbReference>
<evidence type="ECO:0000259" key="4">
    <source>
        <dbReference type="PROSITE" id="PS50956"/>
    </source>
</evidence>
<keyword evidence="1" id="KW-0805">Transcription regulation</keyword>
<name>A0ABZ1F925_9ACTN</name>
<dbReference type="InterPro" id="IPR019888">
    <property type="entry name" value="Tscrpt_reg_AsnC-like"/>
</dbReference>
<dbReference type="Gene3D" id="3.30.70.920">
    <property type="match status" value="1"/>
</dbReference>
<dbReference type="InterPro" id="IPR036390">
    <property type="entry name" value="WH_DNA-bd_sf"/>
</dbReference>
<feature type="domain" description="HTH asnC-type" evidence="4">
    <location>
        <begin position="174"/>
        <end position="234"/>
    </location>
</feature>
<dbReference type="EMBL" id="CP109106">
    <property type="protein sequence ID" value="WSB66819.1"/>
    <property type="molecule type" value="Genomic_DNA"/>
</dbReference>
<dbReference type="RefSeq" id="WP_326615991.1">
    <property type="nucleotide sequence ID" value="NZ_CP109106.1"/>
</dbReference>
<protein>
    <submittedName>
        <fullName evidence="5">Lrp/AsnC family transcriptional regulator</fullName>
    </submittedName>
</protein>
<gene>
    <name evidence="5" type="ORF">OG863_01920</name>
</gene>
<evidence type="ECO:0000313" key="6">
    <source>
        <dbReference type="Proteomes" id="UP001344251"/>
    </source>
</evidence>
<dbReference type="PROSITE" id="PS50956">
    <property type="entry name" value="HTH_ASNC_2"/>
    <property type="match status" value="2"/>
</dbReference>
<dbReference type="InterPro" id="IPR000485">
    <property type="entry name" value="AsnC-type_HTH_dom"/>
</dbReference>
<keyword evidence="6" id="KW-1185">Reference proteome</keyword>
<dbReference type="PANTHER" id="PTHR30154">
    <property type="entry name" value="LEUCINE-RESPONSIVE REGULATORY PROTEIN"/>
    <property type="match status" value="1"/>
</dbReference>
<dbReference type="InterPro" id="IPR019887">
    <property type="entry name" value="Tscrpt_reg_AsnC/Lrp_C"/>
</dbReference>
<accession>A0ABZ1F925</accession>
<sequence length="319" mass="34830">MDSGALNDLDHRLLEALQLDGRAPFSHLARQLDLSERTVARRYQRLRGLGLRIVGQPDPARLGLVRWLLRLHCTPDAAGTIAEALARRPDTSWVTLASGGTELYCAVNTRTADERNALLLQKLPRTPHVLSVSAHCMMRIFVGATSTWHATRFRPATPAALAVDSGTPRTPLALDDTDRTLFTELARHGRATLPELSKATGRSPSSVQRHLDRLRTEGALHLSVDFDPQLLGYHMSTQLWLNVAPAHLRTVGETLATHPAIAFAAAITGTSNLVASGVFRSPADLYDYIDRQIGPLPGIQSIETAPTLREVKRLAPALP</sequence>
<dbReference type="PANTHER" id="PTHR30154:SF34">
    <property type="entry name" value="TRANSCRIPTIONAL REGULATOR AZLB"/>
    <property type="match status" value="1"/>
</dbReference>
<dbReference type="InterPro" id="IPR011008">
    <property type="entry name" value="Dimeric_a/b-barrel"/>
</dbReference>
<dbReference type="SMART" id="SM00344">
    <property type="entry name" value="HTH_ASNC"/>
    <property type="match status" value="2"/>
</dbReference>
<dbReference type="SUPFAM" id="SSF46785">
    <property type="entry name" value="Winged helix' DNA-binding domain"/>
    <property type="match status" value="2"/>
</dbReference>
<reference evidence="5 6" key="1">
    <citation type="submission" date="2022-10" db="EMBL/GenBank/DDBJ databases">
        <title>The complete genomes of actinobacterial strains from the NBC collection.</title>
        <authorList>
            <person name="Joergensen T.S."/>
            <person name="Alvarez Arevalo M."/>
            <person name="Sterndorff E.B."/>
            <person name="Faurdal D."/>
            <person name="Vuksanovic O."/>
            <person name="Mourched A.-S."/>
            <person name="Charusanti P."/>
            <person name="Shaw S."/>
            <person name="Blin K."/>
            <person name="Weber T."/>
        </authorList>
    </citation>
    <scope>NUCLEOTIDE SEQUENCE [LARGE SCALE GENOMIC DNA]</scope>
    <source>
        <strain evidence="5 6">NBC 01774</strain>
    </source>
</reference>
<dbReference type="Proteomes" id="UP001344251">
    <property type="component" value="Chromosome"/>
</dbReference>
<feature type="domain" description="HTH asnC-type" evidence="4">
    <location>
        <begin position="1"/>
        <end position="65"/>
    </location>
</feature>
<organism evidence="5 6">
    <name type="scientific">Streptomyces decoyicus</name>
    <dbReference type="NCBI Taxonomy" id="249567"/>
    <lineage>
        <taxon>Bacteria</taxon>
        <taxon>Bacillati</taxon>
        <taxon>Actinomycetota</taxon>
        <taxon>Actinomycetes</taxon>
        <taxon>Kitasatosporales</taxon>
        <taxon>Streptomycetaceae</taxon>
        <taxon>Streptomyces</taxon>
    </lineage>
</organism>